<gene>
    <name evidence="7" type="ORF">DL764_001436</name>
</gene>
<comment type="caution">
    <text evidence="7">The sequence shown here is derived from an EMBL/GenBank/DDBJ whole genome shotgun (WGS) entry which is preliminary data.</text>
</comment>
<evidence type="ECO:0000256" key="2">
    <source>
        <dbReference type="ARBA" id="ARBA00023163"/>
    </source>
</evidence>
<dbReference type="SMART" id="SM00906">
    <property type="entry name" value="Fungal_trans"/>
    <property type="match status" value="1"/>
</dbReference>
<evidence type="ECO:0000256" key="5">
    <source>
        <dbReference type="SAM" id="Phobius"/>
    </source>
</evidence>
<keyword evidence="2" id="KW-0804">Transcription</keyword>
<keyword evidence="5" id="KW-0812">Transmembrane</keyword>
<dbReference type="EMBL" id="QJNU01000044">
    <property type="protein sequence ID" value="RYP09165.1"/>
    <property type="molecule type" value="Genomic_DNA"/>
</dbReference>
<dbReference type="OrthoDB" id="39175at2759"/>
<keyword evidence="8" id="KW-1185">Reference proteome</keyword>
<proteinExistence type="predicted"/>
<sequence>MTELAETVTELKTRLDQGPQEMQQSPPSADAGSNAARSPVLTRTGKSSHRRDSSFQRLEVPKQPHFIGPTRSAYSIEIGTQSLTRMGIPLYDPPPSGPQSAVGSPQQTTTLDSGFWQRCDAGEVLRLIEVFQEEVASVYPCLDTDDLAAETSAILSWGRCREADDSEVSESVEGSGSGLSFKDFQLAKVAIATAIVVEEHGKNDNSTRMVESAERSVSRIMKPASDLKDLQLLVILSIYYFHCDEDLLAWRTIGIAARESLVMGLHRKATFHETFKDESQRSLGTRVFWCIYVLDRRWSFGTSLPFALHDGDIDPELPEPCMVGYGRLCSSIWDAIMSFGTLSNSISEETIAALDMKIQEWLESIPSHLQLRHPRLGLASKAQPRVLHRLRALLYLRGNHTRILIYRHHLLSPSRIKSDLRSAWLVAEIAQDSIQVLVHLNATSDIYRRQQSAFNYFLLSALAVIFLAVCHAPAVYAEPCRKSFHAAVQLVRDFSRRSHASRRLWNSIKGLLPRLRTLGMRGAEESTEPDNTRGSDNYNNSNNNNSSSMPPQRKAEMNQTSRGVMVLDQVPPGGGGCGDVSGPGFEPQHLQPSPLGVHTMDSDMDARTNPNGTTPNMFQMSNDLMALFDVFEQGQQFPIDLGLDCYPNHGTYPTDSTIGEPGEISRRFQWLI</sequence>
<dbReference type="InterPro" id="IPR051127">
    <property type="entry name" value="Fungal_SecMet_Regulators"/>
</dbReference>
<dbReference type="CDD" id="cd12148">
    <property type="entry name" value="fungal_TF_MHR"/>
    <property type="match status" value="1"/>
</dbReference>
<evidence type="ECO:0000256" key="4">
    <source>
        <dbReference type="SAM" id="MobiDB-lite"/>
    </source>
</evidence>
<accession>A0A4Q4TPI6</accession>
<dbReference type="InterPro" id="IPR007219">
    <property type="entry name" value="XnlR_reg_dom"/>
</dbReference>
<evidence type="ECO:0000256" key="1">
    <source>
        <dbReference type="ARBA" id="ARBA00023015"/>
    </source>
</evidence>
<feature type="compositionally biased region" description="Basic and acidic residues" evidence="4">
    <location>
        <begin position="50"/>
        <end position="62"/>
    </location>
</feature>
<keyword evidence="5" id="KW-0472">Membrane</keyword>
<evidence type="ECO:0000259" key="6">
    <source>
        <dbReference type="SMART" id="SM00906"/>
    </source>
</evidence>
<feature type="transmembrane region" description="Helical" evidence="5">
    <location>
        <begin position="453"/>
        <end position="476"/>
    </location>
</feature>
<feature type="compositionally biased region" description="Low complexity" evidence="4">
    <location>
        <begin position="535"/>
        <end position="548"/>
    </location>
</feature>
<dbReference type="AlphaFoldDB" id="A0A4Q4TPI6"/>
<dbReference type="GO" id="GO:0005634">
    <property type="term" value="C:nucleus"/>
    <property type="evidence" value="ECO:0007669"/>
    <property type="project" value="TreeGrafter"/>
</dbReference>
<evidence type="ECO:0000256" key="3">
    <source>
        <dbReference type="ARBA" id="ARBA00023242"/>
    </source>
</evidence>
<dbReference type="Proteomes" id="UP000293360">
    <property type="component" value="Unassembled WGS sequence"/>
</dbReference>
<protein>
    <recommendedName>
        <fullName evidence="6">Xylanolytic transcriptional activator regulatory domain-containing protein</fullName>
    </recommendedName>
</protein>
<name>A0A4Q4TPI6_9PEZI</name>
<dbReference type="Pfam" id="PF04082">
    <property type="entry name" value="Fungal_trans"/>
    <property type="match status" value="1"/>
</dbReference>
<dbReference type="GO" id="GO:0000981">
    <property type="term" value="F:DNA-binding transcription factor activity, RNA polymerase II-specific"/>
    <property type="evidence" value="ECO:0007669"/>
    <property type="project" value="TreeGrafter"/>
</dbReference>
<reference evidence="7 8" key="1">
    <citation type="submission" date="2018-06" db="EMBL/GenBank/DDBJ databases">
        <title>Complete Genomes of Monosporascus.</title>
        <authorList>
            <person name="Robinson A.J."/>
            <person name="Natvig D.O."/>
        </authorList>
    </citation>
    <scope>NUCLEOTIDE SEQUENCE [LARGE SCALE GENOMIC DNA]</scope>
    <source>
        <strain evidence="7 8">CBS 110550</strain>
    </source>
</reference>
<dbReference type="GO" id="GO:0000435">
    <property type="term" value="P:positive regulation of transcription from RNA polymerase II promoter by galactose"/>
    <property type="evidence" value="ECO:0007669"/>
    <property type="project" value="TreeGrafter"/>
</dbReference>
<dbReference type="PANTHER" id="PTHR47424:SF5">
    <property type="entry name" value="ZN(II)2CYS6 TRANSCRIPTION FACTOR (EUROFUNG)"/>
    <property type="match status" value="1"/>
</dbReference>
<feature type="domain" description="Xylanolytic transcriptional activator regulatory" evidence="6">
    <location>
        <begin position="249"/>
        <end position="324"/>
    </location>
</feature>
<dbReference type="GO" id="GO:0000978">
    <property type="term" value="F:RNA polymerase II cis-regulatory region sequence-specific DNA binding"/>
    <property type="evidence" value="ECO:0007669"/>
    <property type="project" value="TreeGrafter"/>
</dbReference>
<keyword evidence="3" id="KW-0539">Nucleus</keyword>
<keyword evidence="5" id="KW-1133">Transmembrane helix</keyword>
<dbReference type="PANTHER" id="PTHR47424">
    <property type="entry name" value="REGULATORY PROTEIN GAL4"/>
    <property type="match status" value="1"/>
</dbReference>
<dbReference type="STRING" id="155417.A0A4Q4TPI6"/>
<feature type="region of interest" description="Disordered" evidence="4">
    <location>
        <begin position="522"/>
        <end position="558"/>
    </location>
</feature>
<keyword evidence="1" id="KW-0805">Transcription regulation</keyword>
<dbReference type="GO" id="GO:0006351">
    <property type="term" value="P:DNA-templated transcription"/>
    <property type="evidence" value="ECO:0007669"/>
    <property type="project" value="InterPro"/>
</dbReference>
<organism evidence="7 8">
    <name type="scientific">Monosporascus ibericus</name>
    <dbReference type="NCBI Taxonomy" id="155417"/>
    <lineage>
        <taxon>Eukaryota</taxon>
        <taxon>Fungi</taxon>
        <taxon>Dikarya</taxon>
        <taxon>Ascomycota</taxon>
        <taxon>Pezizomycotina</taxon>
        <taxon>Sordariomycetes</taxon>
        <taxon>Xylariomycetidae</taxon>
        <taxon>Xylariales</taxon>
        <taxon>Xylariales incertae sedis</taxon>
        <taxon>Monosporascus</taxon>
    </lineage>
</organism>
<evidence type="ECO:0000313" key="8">
    <source>
        <dbReference type="Proteomes" id="UP000293360"/>
    </source>
</evidence>
<feature type="region of interest" description="Disordered" evidence="4">
    <location>
        <begin position="1"/>
        <end position="66"/>
    </location>
</feature>
<dbReference type="GO" id="GO:0008270">
    <property type="term" value="F:zinc ion binding"/>
    <property type="evidence" value="ECO:0007669"/>
    <property type="project" value="InterPro"/>
</dbReference>
<evidence type="ECO:0000313" key="7">
    <source>
        <dbReference type="EMBL" id="RYP09165.1"/>
    </source>
</evidence>